<proteinExistence type="predicted"/>
<protein>
    <recommendedName>
        <fullName evidence="3">N-acetyltransferase domain-containing protein</fullName>
    </recommendedName>
</protein>
<evidence type="ECO:0008006" key="3">
    <source>
        <dbReference type="Google" id="ProtNLM"/>
    </source>
</evidence>
<dbReference type="RefSeq" id="WP_377338382.1">
    <property type="nucleotide sequence ID" value="NZ_JALBWS010000015.1"/>
</dbReference>
<comment type="caution">
    <text evidence="1">The sequence shown here is derived from an EMBL/GenBank/DDBJ whole genome shotgun (WGS) entry which is preliminary data.</text>
</comment>
<dbReference type="InterPro" id="IPR016181">
    <property type="entry name" value="Acyl_CoA_acyltransferase"/>
</dbReference>
<dbReference type="EMBL" id="JBHSMM010000001">
    <property type="protein sequence ID" value="MFC5439079.1"/>
    <property type="molecule type" value="Genomic_DNA"/>
</dbReference>
<dbReference type="SUPFAM" id="SSF55729">
    <property type="entry name" value="Acyl-CoA N-acyltransferases (Nat)"/>
    <property type="match status" value="1"/>
</dbReference>
<organism evidence="1 2">
    <name type="scientific">Rhodanobacter ginsenosidimutans</name>
    <dbReference type="NCBI Taxonomy" id="490571"/>
    <lineage>
        <taxon>Bacteria</taxon>
        <taxon>Pseudomonadati</taxon>
        <taxon>Pseudomonadota</taxon>
        <taxon>Gammaproteobacteria</taxon>
        <taxon>Lysobacterales</taxon>
        <taxon>Rhodanobacteraceae</taxon>
        <taxon>Rhodanobacter</taxon>
    </lineage>
</organism>
<dbReference type="Gene3D" id="3.40.630.30">
    <property type="match status" value="1"/>
</dbReference>
<evidence type="ECO:0000313" key="2">
    <source>
        <dbReference type="Proteomes" id="UP001596018"/>
    </source>
</evidence>
<accession>A0ABW0JSJ8</accession>
<gene>
    <name evidence="1" type="ORF">ACFPK0_03505</name>
</gene>
<name>A0ABW0JSJ8_9GAMM</name>
<sequence length="355" mass="40232">MTDDTPRGPRDYVVHAGDVTRERDAVIEAWRGNLGTPDRHAPKFDWFYLHCPYGEPLVKLLRHQPSSCWVGACAAGPRRMEWRGRELSAGVLVDMAVDAQHRTLGPAMMLQADLIETAAGRFELLYGFPNRKSLPVVKRLGYDVLGYIPRFSRVLRHARYLERHLPRWAARSAGWLVDIFRDTWSAASGARGAHPSAVWSDQVNPRMDALWQHSSHGDGPITVRDTTFLRWRFDQSPAAATRYLLLGDQPDGPLQAWFACQVDGDTLRVRDFWSMDASVGVGRRWIEALIRCARRDGHSAVALEYAASARKLAHWLDAGFSERERRPIIGKWLQDIPTDMSGTIEWHLTAADEDE</sequence>
<evidence type="ECO:0000313" key="1">
    <source>
        <dbReference type="EMBL" id="MFC5439079.1"/>
    </source>
</evidence>
<reference evidence="2" key="1">
    <citation type="journal article" date="2019" name="Int. J. Syst. Evol. Microbiol.">
        <title>The Global Catalogue of Microorganisms (GCM) 10K type strain sequencing project: providing services to taxonomists for standard genome sequencing and annotation.</title>
        <authorList>
            <consortium name="The Broad Institute Genomics Platform"/>
            <consortium name="The Broad Institute Genome Sequencing Center for Infectious Disease"/>
            <person name="Wu L."/>
            <person name="Ma J."/>
        </authorList>
    </citation>
    <scope>NUCLEOTIDE SEQUENCE [LARGE SCALE GENOMIC DNA]</scope>
    <source>
        <strain evidence="2">KACC 12822</strain>
    </source>
</reference>
<keyword evidence="2" id="KW-1185">Reference proteome</keyword>
<dbReference type="Proteomes" id="UP001596018">
    <property type="component" value="Unassembled WGS sequence"/>
</dbReference>